<evidence type="ECO:0000259" key="5">
    <source>
        <dbReference type="Pfam" id="PF13193"/>
    </source>
</evidence>
<dbReference type="InterPro" id="IPR042099">
    <property type="entry name" value="ANL_N_sf"/>
</dbReference>
<dbReference type="AlphaFoldDB" id="A0A223S6S5"/>
<dbReference type="PANTHER" id="PTHR43201">
    <property type="entry name" value="ACYL-COA SYNTHETASE"/>
    <property type="match status" value="1"/>
</dbReference>
<keyword evidence="7" id="KW-1185">Reference proteome</keyword>
<feature type="domain" description="AMP-dependent synthetase/ligase" evidence="4">
    <location>
        <begin position="58"/>
        <end position="451"/>
    </location>
</feature>
<dbReference type="Gene3D" id="3.40.50.12780">
    <property type="entry name" value="N-terminal domain of ligase-like"/>
    <property type="match status" value="1"/>
</dbReference>
<sequence length="593" mass="63518">MTESDLTRPLRSMVAVTSRMLVAGSPFEMETVDVNGTPTRVWKHAPPHLRAILEGSGEHGDAVALVYERERMTHADFYRSAAALAHRLVDDYGVTRGDRVAIAMRNYPEWVISFFATVSIGAIAVPLNAWWTGSELEFGLADSGAKVLIADQERLDRVADVLPRLGVPAIAVRAASAEADGTGDAAGSPRPASLPEGTRVWAEVLGEVARNVRLPDAEIAPDDPAGIFYTSGTTGVPKGAVCSHRNMLSNLVSLQYARVRSLMRLGLDLDDGLAYMEALPTPVVLCPVPLFHATGAQTIMLPALAQGGTLVLMYRWDAEEALALVERERVTGITAVPTMVGQMLASPHLAEYDLSSLLSLGTGGAPAAPALVSRAHGSLQDLVLGQGYGLTECSATASLNAATDYLLRPDSAGVPVAAVDVKIVDPEGTELPTGELGEIWLNGPGVVLGYWRRPEATASTFTDGWLHTGDIGRLDEEGFLYIVDRLKDMIIRGGENVYCPEVEAAIHEHPAVSEVAVVGVPHDVYGEEVGAVVRLHDGHRMDPDDLRDHLKSRLAAFKIPDHIHVVDAELPRNAAGKLLKKQVREQQGWTGNG</sequence>
<protein>
    <submittedName>
        <fullName evidence="6">Fatty acid--CoA ligase</fullName>
    </submittedName>
</protein>
<dbReference type="RefSeq" id="WP_094932448.1">
    <property type="nucleotide sequence ID" value="NZ_CP022753.1"/>
</dbReference>
<keyword evidence="2 6" id="KW-0436">Ligase</keyword>
<dbReference type="Gene3D" id="3.30.300.30">
    <property type="match status" value="1"/>
</dbReference>
<dbReference type="Proteomes" id="UP000215005">
    <property type="component" value="Chromosome"/>
</dbReference>
<dbReference type="OrthoDB" id="4363623at2"/>
<organism evidence="6 7">
    <name type="scientific">Nocardiopsis gilva YIM 90087</name>
    <dbReference type="NCBI Taxonomy" id="1235441"/>
    <lineage>
        <taxon>Bacteria</taxon>
        <taxon>Bacillati</taxon>
        <taxon>Actinomycetota</taxon>
        <taxon>Actinomycetes</taxon>
        <taxon>Streptosporangiales</taxon>
        <taxon>Nocardiopsidaceae</taxon>
        <taxon>Nocardiopsis</taxon>
    </lineage>
</organism>
<reference evidence="6 7" key="1">
    <citation type="submission" date="2017-08" db="EMBL/GenBank/DDBJ databases">
        <title>The complete genome sequence of Nocardiopsis gilva YIM 90087.</title>
        <authorList>
            <person name="Yin M."/>
            <person name="Tang S."/>
        </authorList>
    </citation>
    <scope>NUCLEOTIDE SEQUENCE [LARGE SCALE GENOMIC DNA]</scope>
    <source>
        <strain evidence="6 7">YIM 90087</strain>
    </source>
</reference>
<dbReference type="FunFam" id="3.30.300.30:FF:000008">
    <property type="entry name" value="2,3-dihydroxybenzoate-AMP ligase"/>
    <property type="match status" value="1"/>
</dbReference>
<dbReference type="Pfam" id="PF00501">
    <property type="entry name" value="AMP-binding"/>
    <property type="match status" value="1"/>
</dbReference>
<keyword evidence="3" id="KW-0472">Membrane</keyword>
<evidence type="ECO:0000256" key="2">
    <source>
        <dbReference type="ARBA" id="ARBA00022598"/>
    </source>
</evidence>
<proteinExistence type="inferred from homology"/>
<evidence type="ECO:0000313" key="6">
    <source>
        <dbReference type="EMBL" id="ASU83815.1"/>
    </source>
</evidence>
<keyword evidence="3" id="KW-0812">Transmembrane</keyword>
<evidence type="ECO:0000256" key="3">
    <source>
        <dbReference type="SAM" id="Phobius"/>
    </source>
</evidence>
<evidence type="ECO:0000313" key="7">
    <source>
        <dbReference type="Proteomes" id="UP000215005"/>
    </source>
</evidence>
<evidence type="ECO:0000256" key="1">
    <source>
        <dbReference type="ARBA" id="ARBA00006432"/>
    </source>
</evidence>
<dbReference type="GO" id="GO:0031956">
    <property type="term" value="F:medium-chain fatty acid-CoA ligase activity"/>
    <property type="evidence" value="ECO:0007669"/>
    <property type="project" value="TreeGrafter"/>
</dbReference>
<dbReference type="KEGG" id="ngv:CDO52_14405"/>
<accession>A0A223S6S5</accession>
<evidence type="ECO:0000259" key="4">
    <source>
        <dbReference type="Pfam" id="PF00501"/>
    </source>
</evidence>
<dbReference type="Pfam" id="PF13193">
    <property type="entry name" value="AMP-binding_C"/>
    <property type="match status" value="1"/>
</dbReference>
<dbReference type="PROSITE" id="PS00455">
    <property type="entry name" value="AMP_BINDING"/>
    <property type="match status" value="1"/>
</dbReference>
<dbReference type="EMBL" id="CP022753">
    <property type="protein sequence ID" value="ASU83815.1"/>
    <property type="molecule type" value="Genomic_DNA"/>
</dbReference>
<dbReference type="InterPro" id="IPR025110">
    <property type="entry name" value="AMP-bd_C"/>
</dbReference>
<dbReference type="InterPro" id="IPR045851">
    <property type="entry name" value="AMP-bd_C_sf"/>
</dbReference>
<dbReference type="GO" id="GO:0006631">
    <property type="term" value="P:fatty acid metabolic process"/>
    <property type="evidence" value="ECO:0007669"/>
    <property type="project" value="TreeGrafter"/>
</dbReference>
<dbReference type="SUPFAM" id="SSF56801">
    <property type="entry name" value="Acetyl-CoA synthetase-like"/>
    <property type="match status" value="1"/>
</dbReference>
<name>A0A223S6S5_9ACTN</name>
<dbReference type="InterPro" id="IPR020845">
    <property type="entry name" value="AMP-binding_CS"/>
</dbReference>
<feature type="domain" description="AMP-binding enzyme C-terminal" evidence="5">
    <location>
        <begin position="501"/>
        <end position="577"/>
    </location>
</feature>
<gene>
    <name evidence="6" type="ORF">CDO52_14405</name>
</gene>
<dbReference type="InterPro" id="IPR000873">
    <property type="entry name" value="AMP-dep_synth/lig_dom"/>
</dbReference>
<comment type="similarity">
    <text evidence="1">Belongs to the ATP-dependent AMP-binding enzyme family.</text>
</comment>
<feature type="transmembrane region" description="Helical" evidence="3">
    <location>
        <begin position="110"/>
        <end position="131"/>
    </location>
</feature>
<dbReference type="PANTHER" id="PTHR43201:SF5">
    <property type="entry name" value="MEDIUM-CHAIN ACYL-COA LIGASE ACSF2, MITOCHONDRIAL"/>
    <property type="match status" value="1"/>
</dbReference>
<keyword evidence="3" id="KW-1133">Transmembrane helix</keyword>